<feature type="transmembrane region" description="Helical" evidence="2">
    <location>
        <begin position="305"/>
        <end position="328"/>
    </location>
</feature>
<feature type="region of interest" description="Disordered" evidence="1">
    <location>
        <begin position="1"/>
        <end position="69"/>
    </location>
</feature>
<evidence type="ECO:0000256" key="2">
    <source>
        <dbReference type="SAM" id="Phobius"/>
    </source>
</evidence>
<organism evidence="3 4">
    <name type="scientific">Bodo saltans</name>
    <name type="common">Flagellated protozoan</name>
    <dbReference type="NCBI Taxonomy" id="75058"/>
    <lineage>
        <taxon>Eukaryota</taxon>
        <taxon>Discoba</taxon>
        <taxon>Euglenozoa</taxon>
        <taxon>Kinetoplastea</taxon>
        <taxon>Metakinetoplastina</taxon>
        <taxon>Eubodonida</taxon>
        <taxon>Bodonidae</taxon>
        <taxon>Bodo</taxon>
    </lineage>
</organism>
<dbReference type="VEuPathDB" id="TriTrypDB:BSAL_85920"/>
<feature type="transmembrane region" description="Helical" evidence="2">
    <location>
        <begin position="170"/>
        <end position="189"/>
    </location>
</feature>
<keyword evidence="2 3" id="KW-0812">Transmembrane</keyword>
<dbReference type="Proteomes" id="UP000051952">
    <property type="component" value="Unassembled WGS sequence"/>
</dbReference>
<dbReference type="EMBL" id="CYKH01001024">
    <property type="protein sequence ID" value="CUG78776.1"/>
    <property type="molecule type" value="Genomic_DNA"/>
</dbReference>
<proteinExistence type="predicted"/>
<evidence type="ECO:0000313" key="3">
    <source>
        <dbReference type="EMBL" id="CUG78776.1"/>
    </source>
</evidence>
<protein>
    <submittedName>
        <fullName evidence="3">Transmembrane protein, putative</fullName>
    </submittedName>
</protein>
<keyword evidence="2" id="KW-1133">Transmembrane helix</keyword>
<feature type="transmembrane region" description="Helical" evidence="2">
    <location>
        <begin position="635"/>
        <end position="658"/>
    </location>
</feature>
<feature type="transmembrane region" description="Helical" evidence="2">
    <location>
        <begin position="514"/>
        <end position="537"/>
    </location>
</feature>
<keyword evidence="2" id="KW-0472">Membrane</keyword>
<feature type="transmembrane region" description="Helical" evidence="2">
    <location>
        <begin position="348"/>
        <end position="375"/>
    </location>
</feature>
<feature type="region of interest" description="Disordered" evidence="1">
    <location>
        <begin position="81"/>
        <end position="122"/>
    </location>
</feature>
<keyword evidence="4" id="KW-1185">Reference proteome</keyword>
<gene>
    <name evidence="3" type="ORF">BSAL_85920</name>
</gene>
<evidence type="ECO:0000256" key="1">
    <source>
        <dbReference type="SAM" id="MobiDB-lite"/>
    </source>
</evidence>
<evidence type="ECO:0000313" key="4">
    <source>
        <dbReference type="Proteomes" id="UP000051952"/>
    </source>
</evidence>
<feature type="transmembrane region" description="Helical" evidence="2">
    <location>
        <begin position="205"/>
        <end position="228"/>
    </location>
</feature>
<feature type="compositionally biased region" description="Basic and acidic residues" evidence="1">
    <location>
        <begin position="52"/>
        <end position="69"/>
    </location>
</feature>
<reference evidence="4" key="1">
    <citation type="submission" date="2015-09" db="EMBL/GenBank/DDBJ databases">
        <authorList>
            <consortium name="Pathogen Informatics"/>
        </authorList>
    </citation>
    <scope>NUCLEOTIDE SEQUENCE [LARGE SCALE GENOMIC DNA]</scope>
    <source>
        <strain evidence="4">Lake Konstanz</strain>
    </source>
</reference>
<feature type="region of interest" description="Disordered" evidence="1">
    <location>
        <begin position="394"/>
        <end position="439"/>
    </location>
</feature>
<dbReference type="AlphaFoldDB" id="A0A0S4J438"/>
<feature type="transmembrane region" description="Helical" evidence="2">
    <location>
        <begin position="477"/>
        <end position="502"/>
    </location>
</feature>
<feature type="transmembrane region" description="Helical" evidence="2">
    <location>
        <begin position="248"/>
        <end position="268"/>
    </location>
</feature>
<sequence>MSLHEEWISRDGQYSPRDNNGGGDISSPQRNHRRSREDLFADSDPASLSQNRGDHNGSQHKGSDGSFSEHDTIMNVSEFLQRDRGLSRKPGGSHSRRAFGFDNAPQLPLLGENGTGREDSFRNDSFAGAGSSYASIDSFLFGPTPKFRAAPGESRTANDIRRWCWRIPRVTAVALLPLYIGSVMSMFALDRRRRELPLFINENDWMVLLMIGIANQLSLLSVIVNSIVPDALDTFKDMHSPSDYYAPFVLYPISSIFFSVVAIAYAVLDKKAQRKNRVEVSMRRRSKLQTIYAHLTNCVEYRSEFLIPVVLFLSALFTVSCRFCTHTSGVECVGANQFWDPYHLSKVVFYSAALLQFWMYVCLCGFSALAIGMFWQHQKLVNVFTFPEEYGARAPKASTTPSGGSNTGGGSPPTSHTRLLGGGAGGASSSSASGGGKRKRGGFVKEIDWHDLSNPEGIANYTVLYQQVIGSMNGHPVITSICTPAFACSVVVFIVSLAVVVIDNMYQGHGFADYTFLFMSLTTISATVISLFIGLTVQLDKTISMQSRIIAKVQNDVQQVIDARRKKWVSSAVGGGKRDDTTTVVMVDNDTGLDGGRALPMKLLEAKVNALQALDVYVRIADSTPKLIGMSLNTIRWTTILALLMFMNFFFILLYRIYCFDEPAGDHTRTPTLPFNRNTTFNGDE</sequence>
<accession>A0A0S4J438</accession>
<name>A0A0S4J438_BODSA</name>